<protein>
    <recommendedName>
        <fullName evidence="3">Ubiquinone biosynthesis protein</fullName>
    </recommendedName>
</protein>
<dbReference type="Proteomes" id="UP001143304">
    <property type="component" value="Unassembled WGS sequence"/>
</dbReference>
<name>A0ABT3TA19_9GAMM</name>
<reference evidence="1" key="1">
    <citation type="submission" date="2019-02" db="EMBL/GenBank/DDBJ databases">
        <authorList>
            <person name="Li S.-H."/>
        </authorList>
    </citation>
    <scope>NUCLEOTIDE SEQUENCE</scope>
    <source>
        <strain evidence="1">IMCC11814</strain>
    </source>
</reference>
<evidence type="ECO:0000313" key="1">
    <source>
        <dbReference type="EMBL" id="MCX2978680.1"/>
    </source>
</evidence>
<comment type="caution">
    <text evidence="1">The sequence shown here is derived from an EMBL/GenBank/DDBJ whole genome shotgun (WGS) entry which is preliminary data.</text>
</comment>
<dbReference type="InterPro" id="IPR007715">
    <property type="entry name" value="Coq4"/>
</dbReference>
<sequence length="255" mass="28832">MLASAYQWFQRNRIYPVKAGLAVSRLLRDPDDTGQVFKVLEALRGDSLGRAHRRLLACEQGEKLLSDKPAIVRALNDRESLLGMPEGSIGRAYYDFVHAEGLSADGLIASSEEAPFVENVDVDMRWLGDRLRDIHDLQHVMTGYGRDPVGELSLLSFMTTQTPGRGIDFIIFMGRQKFKKDHPEIDINALIHEGRQIGQQADWMLLTQWENRLHEPIADVREELGFSLPQKYYAVKRDFLEAGSLETSLPSHQAA</sequence>
<dbReference type="PANTHER" id="PTHR12922">
    <property type="entry name" value="UBIQUINONE BIOSYNTHESIS PROTEIN"/>
    <property type="match status" value="1"/>
</dbReference>
<keyword evidence="2" id="KW-1185">Reference proteome</keyword>
<organism evidence="1 2">
    <name type="scientific">Candidatus Marimicrobium litorale</name>
    <dbReference type="NCBI Taxonomy" id="2518991"/>
    <lineage>
        <taxon>Bacteria</taxon>
        <taxon>Pseudomonadati</taxon>
        <taxon>Pseudomonadota</taxon>
        <taxon>Gammaproteobacteria</taxon>
        <taxon>Cellvibrionales</taxon>
        <taxon>Halieaceae</taxon>
        <taxon>Marimicrobium</taxon>
    </lineage>
</organism>
<dbReference type="Pfam" id="PF05019">
    <property type="entry name" value="Coq4"/>
    <property type="match status" value="1"/>
</dbReference>
<evidence type="ECO:0000313" key="2">
    <source>
        <dbReference type="Proteomes" id="UP001143304"/>
    </source>
</evidence>
<accession>A0ABT3TA19</accession>
<dbReference type="EMBL" id="SHNO01000001">
    <property type="protein sequence ID" value="MCX2978680.1"/>
    <property type="molecule type" value="Genomic_DNA"/>
</dbReference>
<evidence type="ECO:0008006" key="3">
    <source>
        <dbReference type="Google" id="ProtNLM"/>
    </source>
</evidence>
<gene>
    <name evidence="1" type="ORF">EYC82_15040</name>
</gene>
<proteinExistence type="predicted"/>
<dbReference type="PANTHER" id="PTHR12922:SF7">
    <property type="entry name" value="UBIQUINONE BIOSYNTHESIS PROTEIN COQ4 HOMOLOG, MITOCHONDRIAL"/>
    <property type="match status" value="1"/>
</dbReference>